<evidence type="ECO:0000256" key="1">
    <source>
        <dbReference type="ARBA" id="ARBA00012528"/>
    </source>
</evidence>
<feature type="transmembrane region" description="Helical" evidence="3">
    <location>
        <begin position="44"/>
        <end position="63"/>
    </location>
</feature>
<evidence type="ECO:0000313" key="5">
    <source>
        <dbReference type="EMBL" id="MCZ2722541.1"/>
    </source>
</evidence>
<dbReference type="SUPFAM" id="SSF55073">
    <property type="entry name" value="Nucleotide cyclase"/>
    <property type="match status" value="1"/>
</dbReference>
<feature type="transmembrane region" description="Helical" evidence="3">
    <location>
        <begin position="105"/>
        <end position="133"/>
    </location>
</feature>
<dbReference type="Pfam" id="PF20966">
    <property type="entry name" value="MASE6"/>
    <property type="match status" value="1"/>
</dbReference>
<keyword evidence="3" id="KW-1133">Transmembrane helix</keyword>
<dbReference type="EC" id="2.7.7.65" evidence="1"/>
<dbReference type="EMBL" id="JAPUBN010000018">
    <property type="protein sequence ID" value="MCZ2722541.1"/>
    <property type="molecule type" value="Genomic_DNA"/>
</dbReference>
<keyword evidence="3" id="KW-0472">Membrane</keyword>
<accession>A0ABT4JVY3</accession>
<feature type="transmembrane region" description="Helical" evidence="3">
    <location>
        <begin position="75"/>
        <end position="99"/>
    </location>
</feature>
<proteinExistence type="predicted"/>
<evidence type="ECO:0000256" key="2">
    <source>
        <dbReference type="ARBA" id="ARBA00034247"/>
    </source>
</evidence>
<dbReference type="InterPro" id="IPR050469">
    <property type="entry name" value="Diguanylate_Cyclase"/>
</dbReference>
<dbReference type="Pfam" id="PF00990">
    <property type="entry name" value="GGDEF"/>
    <property type="match status" value="1"/>
</dbReference>
<feature type="transmembrane region" description="Helical" evidence="3">
    <location>
        <begin position="145"/>
        <end position="165"/>
    </location>
</feature>
<evidence type="ECO:0000259" key="4">
    <source>
        <dbReference type="PROSITE" id="PS50887"/>
    </source>
</evidence>
<sequence>MNSLLSVPASDLPKTLHKWLSGLVCGLHCFYFVLNMIFMQQMNLGAVQLLVACCSFYFFWVALKNRHYAWHRYMLMLLLTCNILASALIMGLKAGSIFWSFALPLWYYLLFGMKQGAVFTAIVAILFMVVLLVNPDAEMIRPYRTVLNFVLAYLSIWLVCHMYEIQRKKSHDILQRMALQDGLTGVQNRHALKADFNRINKQIGSTFMLLIDIDHFKRINDTFGHDVGDNVLIEVSNLIRNHVPSNNIYRLGGEEFVVLMENSHKDDAYRCAESVRALIENYSFYQKETNIDLTISIGIAPLSVGQDFTDFLRAADEKLYQAKNEGRNLVCK</sequence>
<dbReference type="PANTHER" id="PTHR45138:SF9">
    <property type="entry name" value="DIGUANYLATE CYCLASE DGCM-RELATED"/>
    <property type="match status" value="1"/>
</dbReference>
<comment type="catalytic activity">
    <reaction evidence="2">
        <text>2 GTP = 3',3'-c-di-GMP + 2 diphosphate</text>
        <dbReference type="Rhea" id="RHEA:24898"/>
        <dbReference type="ChEBI" id="CHEBI:33019"/>
        <dbReference type="ChEBI" id="CHEBI:37565"/>
        <dbReference type="ChEBI" id="CHEBI:58805"/>
        <dbReference type="EC" id="2.7.7.65"/>
    </reaction>
</comment>
<dbReference type="PANTHER" id="PTHR45138">
    <property type="entry name" value="REGULATORY COMPONENTS OF SENSORY TRANSDUCTION SYSTEM"/>
    <property type="match status" value="1"/>
</dbReference>
<dbReference type="CDD" id="cd01949">
    <property type="entry name" value="GGDEF"/>
    <property type="match status" value="1"/>
</dbReference>
<dbReference type="InterPro" id="IPR043128">
    <property type="entry name" value="Rev_trsase/Diguanyl_cyclase"/>
</dbReference>
<feature type="domain" description="GGDEF" evidence="4">
    <location>
        <begin position="204"/>
        <end position="332"/>
    </location>
</feature>
<organism evidence="5 6">
    <name type="scientific">Marinomonas phaeophyticola</name>
    <dbReference type="NCBI Taxonomy" id="3004091"/>
    <lineage>
        <taxon>Bacteria</taxon>
        <taxon>Pseudomonadati</taxon>
        <taxon>Pseudomonadota</taxon>
        <taxon>Gammaproteobacteria</taxon>
        <taxon>Oceanospirillales</taxon>
        <taxon>Oceanospirillaceae</taxon>
        <taxon>Marinomonas</taxon>
    </lineage>
</organism>
<comment type="caution">
    <text evidence="5">The sequence shown here is derived from an EMBL/GenBank/DDBJ whole genome shotgun (WGS) entry which is preliminary data.</text>
</comment>
<reference evidence="5" key="1">
    <citation type="submission" date="2022-12" db="EMBL/GenBank/DDBJ databases">
        <title>Marinomonas 15G1-11 sp. nov, isolated from marine algae.</title>
        <authorList>
            <person name="Butt M."/>
            <person name="Choi D.G."/>
            <person name="Kim J.M."/>
            <person name="Lee J.K."/>
            <person name="Baek J.H."/>
            <person name="Jeon C.O."/>
        </authorList>
    </citation>
    <scope>NUCLEOTIDE SEQUENCE</scope>
    <source>
        <strain evidence="5">15G1-11</strain>
    </source>
</reference>
<evidence type="ECO:0000256" key="3">
    <source>
        <dbReference type="SAM" id="Phobius"/>
    </source>
</evidence>
<keyword evidence="6" id="KW-1185">Reference proteome</keyword>
<dbReference type="SMART" id="SM00267">
    <property type="entry name" value="GGDEF"/>
    <property type="match status" value="1"/>
</dbReference>
<gene>
    <name evidence="5" type="ORF">O1D97_13220</name>
</gene>
<dbReference type="InterPro" id="IPR048435">
    <property type="entry name" value="MASE6"/>
</dbReference>
<dbReference type="InterPro" id="IPR029787">
    <property type="entry name" value="Nucleotide_cyclase"/>
</dbReference>
<evidence type="ECO:0000313" key="6">
    <source>
        <dbReference type="Proteomes" id="UP001149719"/>
    </source>
</evidence>
<dbReference type="NCBIfam" id="TIGR00254">
    <property type="entry name" value="GGDEF"/>
    <property type="match status" value="1"/>
</dbReference>
<dbReference type="InterPro" id="IPR000160">
    <property type="entry name" value="GGDEF_dom"/>
</dbReference>
<feature type="transmembrane region" description="Helical" evidence="3">
    <location>
        <begin position="20"/>
        <end position="38"/>
    </location>
</feature>
<protein>
    <recommendedName>
        <fullName evidence="1">diguanylate cyclase</fullName>
        <ecNumber evidence="1">2.7.7.65</ecNumber>
    </recommendedName>
</protein>
<dbReference type="RefSeq" id="WP_269126241.1">
    <property type="nucleotide sequence ID" value="NZ_JAPUBN010000018.1"/>
</dbReference>
<dbReference type="PROSITE" id="PS50887">
    <property type="entry name" value="GGDEF"/>
    <property type="match status" value="1"/>
</dbReference>
<name>A0ABT4JVY3_9GAMM</name>
<dbReference type="Proteomes" id="UP001149719">
    <property type="component" value="Unassembled WGS sequence"/>
</dbReference>
<keyword evidence="3" id="KW-0812">Transmembrane</keyword>
<dbReference type="Gene3D" id="3.30.70.270">
    <property type="match status" value="1"/>
</dbReference>